<gene>
    <name evidence="2" type="ORF">Moror_15641</name>
</gene>
<evidence type="ECO:0000259" key="1">
    <source>
        <dbReference type="SMART" id="SM00829"/>
    </source>
</evidence>
<protein>
    <submittedName>
        <fullName evidence="2">GroES-like protein</fullName>
    </submittedName>
</protein>
<evidence type="ECO:0000313" key="3">
    <source>
        <dbReference type="Proteomes" id="UP000017559"/>
    </source>
</evidence>
<dbReference type="InterPro" id="IPR011032">
    <property type="entry name" value="GroES-like_sf"/>
</dbReference>
<dbReference type="Pfam" id="PF08240">
    <property type="entry name" value="ADH_N"/>
    <property type="match status" value="1"/>
</dbReference>
<accession>V2XVE1</accession>
<organism evidence="2 3">
    <name type="scientific">Moniliophthora roreri (strain MCA 2997)</name>
    <name type="common">Cocoa frosty pod rot fungus</name>
    <name type="synonym">Crinipellis roreri</name>
    <dbReference type="NCBI Taxonomy" id="1381753"/>
    <lineage>
        <taxon>Eukaryota</taxon>
        <taxon>Fungi</taxon>
        <taxon>Dikarya</taxon>
        <taxon>Basidiomycota</taxon>
        <taxon>Agaricomycotina</taxon>
        <taxon>Agaricomycetes</taxon>
        <taxon>Agaricomycetidae</taxon>
        <taxon>Agaricales</taxon>
        <taxon>Marasmiineae</taxon>
        <taxon>Marasmiaceae</taxon>
        <taxon>Moniliophthora</taxon>
    </lineage>
</organism>
<dbReference type="PANTHER" id="PTHR45348">
    <property type="entry name" value="HYPOTHETICAL OXIDOREDUCTASE (EUROFUNG)"/>
    <property type="match status" value="1"/>
</dbReference>
<dbReference type="PANTHER" id="PTHR45348:SF2">
    <property type="entry name" value="ZINC-TYPE ALCOHOL DEHYDROGENASE-LIKE PROTEIN C2E1P3.01"/>
    <property type="match status" value="1"/>
</dbReference>
<dbReference type="InterPro" id="IPR020843">
    <property type="entry name" value="ER"/>
</dbReference>
<dbReference type="Pfam" id="PF00107">
    <property type="entry name" value="ADH_zinc_N"/>
    <property type="match status" value="1"/>
</dbReference>
<dbReference type="InterPro" id="IPR047122">
    <property type="entry name" value="Trans-enoyl_RdTase-like"/>
</dbReference>
<dbReference type="Gene3D" id="3.40.50.720">
    <property type="entry name" value="NAD(P)-binding Rossmann-like Domain"/>
    <property type="match status" value="1"/>
</dbReference>
<dbReference type="SUPFAM" id="SSF51735">
    <property type="entry name" value="NAD(P)-binding Rossmann-fold domains"/>
    <property type="match status" value="1"/>
</dbReference>
<sequence length="361" mass="38769">MHSTNQQKSLAILQSKGPYTLINTPIPRPEKGEVLVKVQGAALNHLDWKLRYSPIDLFPFPLHTGSDGAGTVLKVGEGVSKIKEGDRILFQGWFDAKRNSFQEYAVVNENLCAKIPNSLSLLEAAAISLPLITAAFGLSLQYPAQPTPTIAAKDFKFPPRGGAGLKPFWEPDTRDAYAGQPIVVLGGSSSVGQCAIQIAKYLGFSPIITTASPRHSQHLISIGATNVVDRELSEDAIQKALPESSSLSLIFDAVSCATQAHVDLLSPGGKFITVGSIPSTITFTEGRSGIVTYGAAQYYSDVGEKLFARLEELLEDGIIQRLNIEKLEGGLESIPDGLKRLQQGAVSSVKLVTDPSETRRS</sequence>
<dbReference type="HOGENOM" id="CLU_026673_16_5_1"/>
<dbReference type="AlphaFoldDB" id="V2XVE1"/>
<dbReference type="InterPro" id="IPR013149">
    <property type="entry name" value="ADH-like_C"/>
</dbReference>
<dbReference type="STRING" id="1381753.V2XVE1"/>
<dbReference type="Gene3D" id="3.90.180.10">
    <property type="entry name" value="Medium-chain alcohol dehydrogenases, catalytic domain"/>
    <property type="match status" value="1"/>
</dbReference>
<evidence type="ECO:0000313" key="2">
    <source>
        <dbReference type="EMBL" id="ESK83374.1"/>
    </source>
</evidence>
<dbReference type="KEGG" id="mrr:Moror_15641"/>
<dbReference type="InterPro" id="IPR013154">
    <property type="entry name" value="ADH-like_N"/>
</dbReference>
<keyword evidence="3" id="KW-1185">Reference proteome</keyword>
<dbReference type="SMART" id="SM00829">
    <property type="entry name" value="PKS_ER"/>
    <property type="match status" value="1"/>
</dbReference>
<proteinExistence type="predicted"/>
<reference evidence="2 3" key="1">
    <citation type="journal article" date="2014" name="BMC Genomics">
        <title>Genome and secretome analysis of the hemibiotrophic fungal pathogen, Moniliophthora roreri, which causes frosty pod rot disease of cacao: mechanisms of the biotrophic and necrotrophic phases.</title>
        <authorList>
            <person name="Meinhardt L.W."/>
            <person name="Costa G.G.L."/>
            <person name="Thomazella D.P.T."/>
            <person name="Teixeira P.J.P.L."/>
            <person name="Carazzolle M.F."/>
            <person name="Schuster S.C."/>
            <person name="Carlson J.E."/>
            <person name="Guiltinan M.J."/>
            <person name="Mieczkowski P."/>
            <person name="Farmer A."/>
            <person name="Ramaraj T."/>
            <person name="Crozier J."/>
            <person name="Davis R.E."/>
            <person name="Shao J."/>
            <person name="Melnick R.L."/>
            <person name="Pereira G.A.G."/>
            <person name="Bailey B.A."/>
        </authorList>
    </citation>
    <scope>NUCLEOTIDE SEQUENCE [LARGE SCALE GENOMIC DNA]</scope>
    <source>
        <strain evidence="2 3">MCA 2997</strain>
    </source>
</reference>
<dbReference type="SUPFAM" id="SSF50129">
    <property type="entry name" value="GroES-like"/>
    <property type="match status" value="1"/>
</dbReference>
<dbReference type="GO" id="GO:0016651">
    <property type="term" value="F:oxidoreductase activity, acting on NAD(P)H"/>
    <property type="evidence" value="ECO:0007669"/>
    <property type="project" value="InterPro"/>
</dbReference>
<dbReference type="Proteomes" id="UP000017559">
    <property type="component" value="Unassembled WGS sequence"/>
</dbReference>
<dbReference type="CDD" id="cd08249">
    <property type="entry name" value="enoyl_reductase_like"/>
    <property type="match status" value="1"/>
</dbReference>
<name>V2XVE1_MONRO</name>
<dbReference type="OrthoDB" id="3233595at2759"/>
<dbReference type="EMBL" id="AWSO01001558">
    <property type="protein sequence ID" value="ESK83374.1"/>
    <property type="molecule type" value="Genomic_DNA"/>
</dbReference>
<dbReference type="InterPro" id="IPR036291">
    <property type="entry name" value="NAD(P)-bd_dom_sf"/>
</dbReference>
<feature type="domain" description="Enoyl reductase (ER)" evidence="1">
    <location>
        <begin position="17"/>
        <end position="346"/>
    </location>
</feature>
<comment type="caution">
    <text evidence="2">The sequence shown here is derived from an EMBL/GenBank/DDBJ whole genome shotgun (WGS) entry which is preliminary data.</text>
</comment>